<comment type="similarity">
    <text evidence="6">Belongs to the LptE lipoprotein family.</text>
</comment>
<evidence type="ECO:0000256" key="6">
    <source>
        <dbReference type="HAMAP-Rule" id="MF_01186"/>
    </source>
</evidence>
<keyword evidence="4 6" id="KW-0998">Cell outer membrane</keyword>
<feature type="signal peptide" evidence="7">
    <location>
        <begin position="1"/>
        <end position="26"/>
    </location>
</feature>
<keyword evidence="1 6" id="KW-0732">Signal</keyword>
<dbReference type="Proteomes" id="UP001205560">
    <property type="component" value="Unassembled WGS sequence"/>
</dbReference>
<dbReference type="HAMAP" id="MF_01186">
    <property type="entry name" value="LPS_assembly_LptE"/>
    <property type="match status" value="1"/>
</dbReference>
<name>A0ABT2A8V4_9BURK</name>
<evidence type="ECO:0000313" key="9">
    <source>
        <dbReference type="Proteomes" id="UP001205560"/>
    </source>
</evidence>
<keyword evidence="2 6" id="KW-0472">Membrane</keyword>
<dbReference type="EMBL" id="JANUGX010000018">
    <property type="protein sequence ID" value="MCS0590633.1"/>
    <property type="molecule type" value="Genomic_DNA"/>
</dbReference>
<evidence type="ECO:0000256" key="3">
    <source>
        <dbReference type="ARBA" id="ARBA00023139"/>
    </source>
</evidence>
<comment type="function">
    <text evidence="6">Together with LptD, is involved in the assembly of lipopolysaccharide (LPS) at the surface of the outer membrane. Required for the proper assembly of LptD. Binds LPS and may serve as the LPS recognition site at the outer membrane.</text>
</comment>
<comment type="subunit">
    <text evidence="6">Component of the lipopolysaccharide transport and assembly complex. Interacts with LptD.</text>
</comment>
<dbReference type="PANTHER" id="PTHR38098:SF1">
    <property type="entry name" value="LPS-ASSEMBLY LIPOPROTEIN LPTE"/>
    <property type="match status" value="1"/>
</dbReference>
<keyword evidence="9" id="KW-1185">Reference proteome</keyword>
<gene>
    <name evidence="6 8" type="primary">lptE</name>
    <name evidence="8" type="ORF">NX782_15670</name>
</gene>
<proteinExistence type="inferred from homology"/>
<sequence>MRTSYKKKMVRTVAALVVAASLTACGFQLRGSNGSYTMPFHSIFLTFPDTSPLGTELKRNLRAGDVVIADKAEGADAQFVVLGENRGKSILSLNSLGRVREYLLTYTLTFAVRDSKGVELLPATEITLRRNMAFDETQVLAKESEEALLYRDMQADLVQQIMRRLAALRPSPMATPAPAK</sequence>
<dbReference type="Pfam" id="PF04390">
    <property type="entry name" value="LptE"/>
    <property type="match status" value="1"/>
</dbReference>
<dbReference type="PANTHER" id="PTHR38098">
    <property type="entry name" value="LPS-ASSEMBLY LIPOPROTEIN LPTE"/>
    <property type="match status" value="1"/>
</dbReference>
<keyword evidence="3 6" id="KW-0564">Palmitate</keyword>
<dbReference type="PROSITE" id="PS51257">
    <property type="entry name" value="PROKAR_LIPOPROTEIN"/>
    <property type="match status" value="1"/>
</dbReference>
<comment type="subcellular location">
    <subcellularLocation>
        <location evidence="6">Cell outer membrane</location>
        <topology evidence="6">Lipid-anchor</topology>
    </subcellularLocation>
</comment>
<comment type="caution">
    <text evidence="8">The sequence shown here is derived from an EMBL/GenBank/DDBJ whole genome shotgun (WGS) entry which is preliminary data.</text>
</comment>
<evidence type="ECO:0000256" key="4">
    <source>
        <dbReference type="ARBA" id="ARBA00023237"/>
    </source>
</evidence>
<keyword evidence="5 6" id="KW-0449">Lipoprotein</keyword>
<evidence type="ECO:0000256" key="7">
    <source>
        <dbReference type="SAM" id="SignalP"/>
    </source>
</evidence>
<protein>
    <recommendedName>
        <fullName evidence="6">LPS-assembly lipoprotein LptE</fullName>
    </recommendedName>
</protein>
<evidence type="ECO:0000256" key="5">
    <source>
        <dbReference type="ARBA" id="ARBA00023288"/>
    </source>
</evidence>
<evidence type="ECO:0000256" key="2">
    <source>
        <dbReference type="ARBA" id="ARBA00023136"/>
    </source>
</evidence>
<reference evidence="8 9" key="1">
    <citation type="submission" date="2022-08" db="EMBL/GenBank/DDBJ databases">
        <title>Reclassification of Massilia species as members of the genera Telluria, Duganella, Pseudoduganella, Mokoshia gen. nov. and Zemynaea gen. nov. using orthogonal and non-orthogonal genome-based approaches.</title>
        <authorList>
            <person name="Bowman J.P."/>
        </authorList>
    </citation>
    <scope>NUCLEOTIDE SEQUENCE [LARGE SCALE GENOMIC DNA]</scope>
    <source>
        <strain evidence="8 9">LMG 28164</strain>
    </source>
</reference>
<evidence type="ECO:0000313" key="8">
    <source>
        <dbReference type="EMBL" id="MCS0590633.1"/>
    </source>
</evidence>
<accession>A0ABT2A8V4</accession>
<feature type="chain" id="PRO_5047490234" description="LPS-assembly lipoprotein LptE" evidence="7">
    <location>
        <begin position="27"/>
        <end position="180"/>
    </location>
</feature>
<evidence type="ECO:0000256" key="1">
    <source>
        <dbReference type="ARBA" id="ARBA00022729"/>
    </source>
</evidence>
<organism evidence="8 9">
    <name type="scientific">Massilia norwichensis</name>
    <dbReference type="NCBI Taxonomy" id="1442366"/>
    <lineage>
        <taxon>Bacteria</taxon>
        <taxon>Pseudomonadati</taxon>
        <taxon>Pseudomonadota</taxon>
        <taxon>Betaproteobacteria</taxon>
        <taxon>Burkholderiales</taxon>
        <taxon>Oxalobacteraceae</taxon>
        <taxon>Telluria group</taxon>
        <taxon>Massilia</taxon>
    </lineage>
</organism>
<dbReference type="Gene3D" id="3.30.160.150">
    <property type="entry name" value="Lipoprotein like domain"/>
    <property type="match status" value="1"/>
</dbReference>
<dbReference type="InterPro" id="IPR007485">
    <property type="entry name" value="LPS_assembly_LptE"/>
</dbReference>
<dbReference type="RefSeq" id="WP_258846409.1">
    <property type="nucleotide sequence ID" value="NZ_JANUGX010000018.1"/>
</dbReference>